<dbReference type="OrthoDB" id="2387165at2759"/>
<feature type="compositionally biased region" description="Acidic residues" evidence="1">
    <location>
        <begin position="230"/>
        <end position="256"/>
    </location>
</feature>
<feature type="region of interest" description="Disordered" evidence="1">
    <location>
        <begin position="1"/>
        <end position="34"/>
    </location>
</feature>
<feature type="compositionally biased region" description="Low complexity" evidence="1">
    <location>
        <begin position="257"/>
        <end position="270"/>
    </location>
</feature>
<dbReference type="AlphaFoldDB" id="A0A8H5GVD3"/>
<evidence type="ECO:0000256" key="1">
    <source>
        <dbReference type="SAM" id="MobiDB-lite"/>
    </source>
</evidence>
<feature type="compositionally biased region" description="Basic and acidic residues" evidence="1">
    <location>
        <begin position="190"/>
        <end position="205"/>
    </location>
</feature>
<evidence type="ECO:0000313" key="2">
    <source>
        <dbReference type="EMBL" id="KAF5371505.1"/>
    </source>
</evidence>
<protein>
    <submittedName>
        <fullName evidence="2">Uncharacterized protein</fullName>
    </submittedName>
</protein>
<dbReference type="Gene3D" id="3.30.900.20">
    <property type="match status" value="1"/>
</dbReference>
<sequence>MPVLAPTAPSPNPSSSRQIVSQASNLPDGGSSKAGGSGVLVNKIPVVSLDVEAITDTVAARLATSLLGHVLFLKSQVPLPVMQLSRMPSTNSTARALRQRNELLSSFDTLTSHLNTTFTALSSALAQGPKQAQVQVQVPVPPNTSLSNTNTKRARVYLAIFVGSNTASAKSKVIYAVDGLEIKAIGVRDDLAKRSSSSSERHTGIEDDSDESGGEENGAGEVVDGTAGEGEGEEESEDEEEDDDDVDTDDDEDTETDPTSSPPASRSLSPSPEPEPEPPSHTYTYPSHADEQRALQAAERLLSRTLAAADAEGDGMSTDMAPTQTHVLLRAPRRFVHPAWIPRQNISASLESTLDEFLEESGLRDPTAELGNLKRRKVQKKGKTVEGVWVTCRGGLGTAVWSKAKDGEAVNVGGEDGDDEWDEMIWWSWDGKIVGFSEW</sequence>
<proteinExistence type="predicted"/>
<comment type="caution">
    <text evidence="2">The sequence shown here is derived from an EMBL/GenBank/DDBJ whole genome shotgun (WGS) entry which is preliminary data.</text>
</comment>
<accession>A0A8H5GVD3</accession>
<organism evidence="2 3">
    <name type="scientific">Tricholomella constricta</name>
    <dbReference type="NCBI Taxonomy" id="117010"/>
    <lineage>
        <taxon>Eukaryota</taxon>
        <taxon>Fungi</taxon>
        <taxon>Dikarya</taxon>
        <taxon>Basidiomycota</taxon>
        <taxon>Agaricomycotina</taxon>
        <taxon>Agaricomycetes</taxon>
        <taxon>Agaricomycetidae</taxon>
        <taxon>Agaricales</taxon>
        <taxon>Tricholomatineae</taxon>
        <taxon>Lyophyllaceae</taxon>
        <taxon>Tricholomella</taxon>
    </lineage>
</organism>
<reference evidence="2 3" key="1">
    <citation type="journal article" date="2020" name="ISME J.">
        <title>Uncovering the hidden diversity of litter-decomposition mechanisms in mushroom-forming fungi.</title>
        <authorList>
            <person name="Floudas D."/>
            <person name="Bentzer J."/>
            <person name="Ahren D."/>
            <person name="Johansson T."/>
            <person name="Persson P."/>
            <person name="Tunlid A."/>
        </authorList>
    </citation>
    <scope>NUCLEOTIDE SEQUENCE [LARGE SCALE GENOMIC DNA]</scope>
    <source>
        <strain evidence="2 3">CBS 661.87</strain>
    </source>
</reference>
<feature type="region of interest" description="Disordered" evidence="1">
    <location>
        <begin position="190"/>
        <end position="286"/>
    </location>
</feature>
<evidence type="ECO:0000313" key="3">
    <source>
        <dbReference type="Proteomes" id="UP000565441"/>
    </source>
</evidence>
<gene>
    <name evidence="2" type="ORF">D9615_009584</name>
</gene>
<dbReference type="InterPro" id="IPR053729">
    <property type="entry name" value="MAD2L1BP_domain_sf"/>
</dbReference>
<dbReference type="EMBL" id="JAACJP010000046">
    <property type="protein sequence ID" value="KAF5371505.1"/>
    <property type="molecule type" value="Genomic_DNA"/>
</dbReference>
<name>A0A8H5GVD3_9AGAR</name>
<keyword evidence="3" id="KW-1185">Reference proteome</keyword>
<dbReference type="Proteomes" id="UP000565441">
    <property type="component" value="Unassembled WGS sequence"/>
</dbReference>